<dbReference type="InterPro" id="IPR036680">
    <property type="entry name" value="SPOR-like_sf"/>
</dbReference>
<keyword evidence="2" id="KW-1133">Transmembrane helix</keyword>
<dbReference type="PROSITE" id="PS51724">
    <property type="entry name" value="SPOR"/>
    <property type="match status" value="1"/>
</dbReference>
<dbReference type="EMBL" id="WHVL01000001">
    <property type="protein sequence ID" value="MCB8888080.1"/>
    <property type="molecule type" value="Genomic_DNA"/>
</dbReference>
<gene>
    <name evidence="4" type="ORF">GEV37_02940</name>
</gene>
<feature type="compositionally biased region" description="Polar residues" evidence="1">
    <location>
        <begin position="61"/>
        <end position="73"/>
    </location>
</feature>
<dbReference type="InterPro" id="IPR007730">
    <property type="entry name" value="SPOR-like_dom"/>
</dbReference>
<protein>
    <submittedName>
        <fullName evidence="4">SPOR domain-containing protein</fullName>
    </submittedName>
</protein>
<sequence length="245" mass="26493">MARARKRPSRRGATTQRKAPREPGSGFRLPGWLWGMAGIVAGFFLAQHQHGTAPWQEQDDTPQATVLPKSSQGGDDRGAARQSENPSEPAMPTFEFYTLLPETEVIAPGVALPSTVNRPEVAETPDEPAAEGAGGDDLIAQVIAANTRSEEQPSAQAQPPAQAPAAAPGRYMLQAASFKDLADAEQLRSRLRNLSLLAQITEVQASGDTWHRVQVGPYEDTRELNRAQDLMTTQGIEPLLIQLQN</sequence>
<dbReference type="Pfam" id="PF05036">
    <property type="entry name" value="SPOR"/>
    <property type="match status" value="1"/>
</dbReference>
<evidence type="ECO:0000256" key="1">
    <source>
        <dbReference type="SAM" id="MobiDB-lite"/>
    </source>
</evidence>
<dbReference type="InterPro" id="IPR052521">
    <property type="entry name" value="Cell_div_SPOR-domain"/>
</dbReference>
<feature type="compositionally biased region" description="Basic residues" evidence="1">
    <location>
        <begin position="1"/>
        <end position="10"/>
    </location>
</feature>
<evidence type="ECO:0000259" key="3">
    <source>
        <dbReference type="PROSITE" id="PS51724"/>
    </source>
</evidence>
<dbReference type="Proteomes" id="UP001319882">
    <property type="component" value="Unassembled WGS sequence"/>
</dbReference>
<keyword evidence="5" id="KW-1185">Reference proteome</keyword>
<evidence type="ECO:0000313" key="4">
    <source>
        <dbReference type="EMBL" id="MCB8888080.1"/>
    </source>
</evidence>
<accession>A0ABS8DQC7</accession>
<proteinExistence type="predicted"/>
<dbReference type="SUPFAM" id="SSF110997">
    <property type="entry name" value="Sporulation related repeat"/>
    <property type="match status" value="1"/>
</dbReference>
<keyword evidence="2" id="KW-0472">Membrane</keyword>
<dbReference type="RefSeq" id="WP_227388679.1">
    <property type="nucleotide sequence ID" value="NZ_JBHSCJ010000003.1"/>
</dbReference>
<feature type="domain" description="SPOR" evidence="3">
    <location>
        <begin position="165"/>
        <end position="243"/>
    </location>
</feature>
<reference evidence="4 5" key="1">
    <citation type="journal article" date="2021" name="Sci. Rep.">
        <title>Genome analysis of a halophilic bacterium Halomonas malpeensis YU-PRIM-29(T) reveals its exopolysaccharide and pigment producing capabilities.</title>
        <authorList>
            <person name="Athmika"/>
            <person name="Ghate S.D."/>
            <person name="Arun A.B."/>
            <person name="Rao S.S."/>
            <person name="Kumar S.T.A."/>
            <person name="Kandiyil M.K."/>
            <person name="Saptami K."/>
            <person name="Rekha P.D."/>
        </authorList>
    </citation>
    <scope>NUCLEOTIDE SEQUENCE [LARGE SCALE GENOMIC DNA]</scope>
    <source>
        <strain evidence="5">prim 29</strain>
    </source>
</reference>
<feature type="transmembrane region" description="Helical" evidence="2">
    <location>
        <begin position="27"/>
        <end position="46"/>
    </location>
</feature>
<name>A0ABS8DQC7_9GAMM</name>
<feature type="region of interest" description="Disordered" evidence="1">
    <location>
        <begin position="1"/>
        <end position="28"/>
    </location>
</feature>
<evidence type="ECO:0000256" key="2">
    <source>
        <dbReference type="SAM" id="Phobius"/>
    </source>
</evidence>
<dbReference type="Gene3D" id="3.30.70.1070">
    <property type="entry name" value="Sporulation related repeat"/>
    <property type="match status" value="1"/>
</dbReference>
<evidence type="ECO:0000313" key="5">
    <source>
        <dbReference type="Proteomes" id="UP001319882"/>
    </source>
</evidence>
<keyword evidence="2" id="KW-0812">Transmembrane</keyword>
<comment type="caution">
    <text evidence="4">The sequence shown here is derived from an EMBL/GenBank/DDBJ whole genome shotgun (WGS) entry which is preliminary data.</text>
</comment>
<organism evidence="4 5">
    <name type="scientific">Vreelandella malpeensis</name>
    <dbReference type="NCBI Taxonomy" id="1172368"/>
    <lineage>
        <taxon>Bacteria</taxon>
        <taxon>Pseudomonadati</taxon>
        <taxon>Pseudomonadota</taxon>
        <taxon>Gammaproteobacteria</taxon>
        <taxon>Oceanospirillales</taxon>
        <taxon>Halomonadaceae</taxon>
        <taxon>Vreelandella</taxon>
    </lineage>
</organism>
<feature type="region of interest" description="Disordered" evidence="1">
    <location>
        <begin position="51"/>
        <end position="91"/>
    </location>
</feature>
<feature type="compositionally biased region" description="Low complexity" evidence="1">
    <location>
        <begin position="152"/>
        <end position="166"/>
    </location>
</feature>
<dbReference type="PANTHER" id="PTHR38687">
    <property type="entry name" value="CELL DIVISION PROTEIN DEDD-RELATED"/>
    <property type="match status" value="1"/>
</dbReference>
<feature type="region of interest" description="Disordered" evidence="1">
    <location>
        <begin position="147"/>
        <end position="166"/>
    </location>
</feature>